<dbReference type="Pfam" id="PF01551">
    <property type="entry name" value="Peptidase_M23"/>
    <property type="match status" value="1"/>
</dbReference>
<gene>
    <name evidence="4" type="ORF">HXA33_18675</name>
</gene>
<feature type="compositionally biased region" description="Acidic residues" evidence="1">
    <location>
        <begin position="259"/>
        <end position="277"/>
    </location>
</feature>
<dbReference type="InterPro" id="IPR016047">
    <property type="entry name" value="M23ase_b-sheet_dom"/>
</dbReference>
<proteinExistence type="predicted"/>
<feature type="compositionally biased region" description="Low complexity" evidence="1">
    <location>
        <begin position="278"/>
        <end position="291"/>
    </location>
</feature>
<evidence type="ECO:0000259" key="3">
    <source>
        <dbReference type="Pfam" id="PF01551"/>
    </source>
</evidence>
<dbReference type="InterPro" id="IPR050570">
    <property type="entry name" value="Cell_wall_metabolism_enzyme"/>
</dbReference>
<evidence type="ECO:0000313" key="5">
    <source>
        <dbReference type="Proteomes" id="UP001057753"/>
    </source>
</evidence>
<keyword evidence="2" id="KW-0812">Transmembrane</keyword>
<feature type="region of interest" description="Disordered" evidence="1">
    <location>
        <begin position="244"/>
        <end position="291"/>
    </location>
</feature>
<evidence type="ECO:0000313" key="4">
    <source>
        <dbReference type="EMBL" id="MCR6098534.1"/>
    </source>
</evidence>
<dbReference type="PANTHER" id="PTHR21666:SF291">
    <property type="entry name" value="STAGE II SPORULATION PROTEIN Q"/>
    <property type="match status" value="1"/>
</dbReference>
<dbReference type="PANTHER" id="PTHR21666">
    <property type="entry name" value="PEPTIDASE-RELATED"/>
    <property type="match status" value="1"/>
</dbReference>
<keyword evidence="5" id="KW-1185">Reference proteome</keyword>
<dbReference type="InterPro" id="IPR011055">
    <property type="entry name" value="Dup_hybrid_motif"/>
</dbReference>
<dbReference type="SUPFAM" id="SSF51261">
    <property type="entry name" value="Duplicated hybrid motif"/>
    <property type="match status" value="1"/>
</dbReference>
<dbReference type="GO" id="GO:0004222">
    <property type="term" value="F:metalloendopeptidase activity"/>
    <property type="evidence" value="ECO:0007669"/>
    <property type="project" value="TreeGrafter"/>
</dbReference>
<dbReference type="AlphaFoldDB" id="A0A9Q4B558"/>
<dbReference type="Proteomes" id="UP001057753">
    <property type="component" value="Unassembled WGS sequence"/>
</dbReference>
<keyword evidence="2" id="KW-0472">Membrane</keyword>
<sequence>MNNQEEKQASKWGQLQAKIKRLMKKRWALPALYLTMSAVVLTTFLWMTSTSENLTEEKDSQFNIESEQNNQRFNVAEDAETNEEAVPAVSHDEVFELPVLEENEVAVVGIFHDFDRSLEDQEQAFIRYNNYFYQNRGIDLAKEDGETFDVAAAMSGTVVKAEEDALFGQVVHIEHDEDILTIYQSLDGVSLEPGQTVKQGDVIGQAGRNLYNREAGVHAHFEIRKANVPVNPLDYLDQGLAALPDMSDEDTAKQKEPEEVPETEENSSEDEDGDENVQENNQDNNEENGNN</sequence>
<evidence type="ECO:0000256" key="1">
    <source>
        <dbReference type="SAM" id="MobiDB-lite"/>
    </source>
</evidence>
<feature type="domain" description="M23ase beta-sheet core" evidence="3">
    <location>
        <begin position="135"/>
        <end position="232"/>
    </location>
</feature>
<accession>A0A9Q4B558</accession>
<organism evidence="4 5">
    <name type="scientific">Salipaludibacillus agaradhaerens</name>
    <name type="common">Bacillus agaradhaerens</name>
    <dbReference type="NCBI Taxonomy" id="76935"/>
    <lineage>
        <taxon>Bacteria</taxon>
        <taxon>Bacillati</taxon>
        <taxon>Bacillota</taxon>
        <taxon>Bacilli</taxon>
        <taxon>Bacillales</taxon>
        <taxon>Bacillaceae</taxon>
    </lineage>
</organism>
<dbReference type="RefSeq" id="WP_257822951.1">
    <property type="nucleotide sequence ID" value="NZ_JABXYM010000002.1"/>
</dbReference>
<protein>
    <submittedName>
        <fullName evidence="4">M23 family metallopeptidase</fullName>
    </submittedName>
</protein>
<dbReference type="CDD" id="cd12797">
    <property type="entry name" value="M23_peptidase"/>
    <property type="match status" value="1"/>
</dbReference>
<name>A0A9Q4B558_SALAG</name>
<feature type="transmembrane region" description="Helical" evidence="2">
    <location>
        <begin position="27"/>
        <end position="47"/>
    </location>
</feature>
<comment type="caution">
    <text evidence="4">The sequence shown here is derived from an EMBL/GenBank/DDBJ whole genome shotgun (WGS) entry which is preliminary data.</text>
</comment>
<reference evidence="4" key="1">
    <citation type="submission" date="2020-06" db="EMBL/GenBank/DDBJ databases">
        <title>Insight into the genomes of haloalkaliphilic bacilli from Kenyan soda lakes.</title>
        <authorList>
            <person name="Mwirichia R."/>
            <person name="Villamizar G.C."/>
            <person name="Poehlein A."/>
            <person name="Mugweru J."/>
            <person name="Kipnyargis A."/>
            <person name="Kiplimo D."/>
            <person name="Orwa P."/>
            <person name="Daniel R."/>
        </authorList>
    </citation>
    <scope>NUCLEOTIDE SEQUENCE</scope>
    <source>
        <strain evidence="4">B1096_S55</strain>
    </source>
</reference>
<keyword evidence="2" id="KW-1133">Transmembrane helix</keyword>
<dbReference type="Gene3D" id="2.70.70.10">
    <property type="entry name" value="Glucose Permease (Domain IIA)"/>
    <property type="match status" value="1"/>
</dbReference>
<evidence type="ECO:0000256" key="2">
    <source>
        <dbReference type="SAM" id="Phobius"/>
    </source>
</evidence>
<dbReference type="EMBL" id="JABXYM010000002">
    <property type="protein sequence ID" value="MCR6098534.1"/>
    <property type="molecule type" value="Genomic_DNA"/>
</dbReference>